<proteinExistence type="predicted"/>
<dbReference type="Gene3D" id="3.40.50.1820">
    <property type="entry name" value="alpha/beta hydrolase"/>
    <property type="match status" value="1"/>
</dbReference>
<dbReference type="Proteomes" id="UP001162811">
    <property type="component" value="Unassembled WGS sequence"/>
</dbReference>
<feature type="domain" description="Alpha/beta hydrolase fold-3" evidence="1">
    <location>
        <begin position="35"/>
        <end position="116"/>
    </location>
</feature>
<reference evidence="2" key="2">
    <citation type="journal article" date="2023" name="Front. Microbiol.">
        <title>Ralstonia chuxiongensis sp. nov., Ralstonia mojiangensis sp. nov., and Ralstonia soli sp. nov., isolated from tobacco fields, are three novel species in the family Burkholderiaceae.</title>
        <authorList>
            <person name="Lu C.H."/>
            <person name="Zhang Y.Y."/>
            <person name="Jiang N."/>
            <person name="Chen W."/>
            <person name="Shao X."/>
            <person name="Zhao Z.M."/>
            <person name="Lu W.L."/>
            <person name="Hu X."/>
            <person name="Xi Y.X."/>
            <person name="Zou S.Y."/>
            <person name="Wei Q.J."/>
            <person name="Lin Z.L."/>
            <person name="Gong L."/>
            <person name="Gai X.T."/>
            <person name="Zhang L.Q."/>
            <person name="Li J.Y."/>
            <person name="Jin Y."/>
            <person name="Xia Z.Y."/>
        </authorList>
    </citation>
    <scope>NUCLEOTIDE SEQUENCE</scope>
    <source>
        <strain evidence="2">21MJYT02-11</strain>
    </source>
</reference>
<dbReference type="GO" id="GO:0016787">
    <property type="term" value="F:hydrolase activity"/>
    <property type="evidence" value="ECO:0007669"/>
    <property type="project" value="UniProtKB-KW"/>
</dbReference>
<evidence type="ECO:0000313" key="2">
    <source>
        <dbReference type="EMBL" id="MCO5396680.1"/>
    </source>
</evidence>
<dbReference type="EMBL" id="JAMXHT010000001">
    <property type="protein sequence ID" value="MCO5396680.1"/>
    <property type="molecule type" value="Genomic_DNA"/>
</dbReference>
<keyword evidence="2" id="KW-0378">Hydrolase</keyword>
<accession>A0ABT1AE65</accession>
<dbReference type="InterPro" id="IPR013094">
    <property type="entry name" value="AB_hydrolase_3"/>
</dbReference>
<dbReference type="SUPFAM" id="SSF53474">
    <property type="entry name" value="alpha/beta-Hydrolases"/>
    <property type="match status" value="1"/>
</dbReference>
<sequence>MHVSCTSDNTVSTAKPCASRLCGLFRGDYLGPFRWTPEANLFGWTSLLGGLPGGTDVSPYAAAARAENVEGLPPTFIACGALDLFLLENMDYARRLILAGVPTELHIYPGAPHGFHLIESAQVTRAYVQDSISALKRAVGS</sequence>
<dbReference type="RefSeq" id="WP_252675660.1">
    <property type="nucleotide sequence ID" value="NZ_JAMXHT010000001.1"/>
</dbReference>
<gene>
    <name evidence="2" type="ORF">NG900_00540</name>
</gene>
<dbReference type="InterPro" id="IPR029058">
    <property type="entry name" value="AB_hydrolase_fold"/>
</dbReference>
<evidence type="ECO:0000313" key="3">
    <source>
        <dbReference type="Proteomes" id="UP001162811"/>
    </source>
</evidence>
<reference evidence="2" key="1">
    <citation type="submission" date="2022-06" db="EMBL/GenBank/DDBJ databases">
        <authorList>
            <person name="Lu C.-H."/>
        </authorList>
    </citation>
    <scope>NUCLEOTIDE SEQUENCE</scope>
    <source>
        <strain evidence="2">21MJYT02-11</strain>
    </source>
</reference>
<name>A0ABT1AE65_9RALS</name>
<comment type="caution">
    <text evidence="2">The sequence shown here is derived from an EMBL/GenBank/DDBJ whole genome shotgun (WGS) entry which is preliminary data.</text>
</comment>
<protein>
    <submittedName>
        <fullName evidence="2">Alpha/beta hydrolase</fullName>
    </submittedName>
</protein>
<dbReference type="Pfam" id="PF07859">
    <property type="entry name" value="Abhydrolase_3"/>
    <property type="match status" value="1"/>
</dbReference>
<keyword evidence="3" id="KW-1185">Reference proteome</keyword>
<evidence type="ECO:0000259" key="1">
    <source>
        <dbReference type="Pfam" id="PF07859"/>
    </source>
</evidence>
<organism evidence="2 3">
    <name type="scientific">Ralstonia soli</name>
    <dbReference type="NCBI Taxonomy" id="2953896"/>
    <lineage>
        <taxon>Bacteria</taxon>
        <taxon>Pseudomonadati</taxon>
        <taxon>Pseudomonadota</taxon>
        <taxon>Betaproteobacteria</taxon>
        <taxon>Burkholderiales</taxon>
        <taxon>Burkholderiaceae</taxon>
        <taxon>Ralstonia</taxon>
    </lineage>
</organism>